<protein>
    <submittedName>
        <fullName evidence="2">Uncharacterized protein</fullName>
    </submittedName>
</protein>
<reference evidence="2" key="1">
    <citation type="journal article" date="2013" name="Nat. Commun.">
        <title>Whole-genome sequencing of Oryza brachyantha reveals mechanisms underlying Oryza genome evolution.</title>
        <authorList>
            <person name="Chen J."/>
            <person name="Huang Q."/>
            <person name="Gao D."/>
            <person name="Wang J."/>
            <person name="Lang Y."/>
            <person name="Liu T."/>
            <person name="Li B."/>
            <person name="Bai Z."/>
            <person name="Luis Goicoechea J."/>
            <person name="Liang C."/>
            <person name="Chen C."/>
            <person name="Zhang W."/>
            <person name="Sun S."/>
            <person name="Liao Y."/>
            <person name="Zhang X."/>
            <person name="Yang L."/>
            <person name="Song C."/>
            <person name="Wang M."/>
            <person name="Shi J."/>
            <person name="Liu G."/>
            <person name="Liu J."/>
            <person name="Zhou H."/>
            <person name="Zhou W."/>
            <person name="Yu Q."/>
            <person name="An N."/>
            <person name="Chen Y."/>
            <person name="Cai Q."/>
            <person name="Wang B."/>
            <person name="Liu B."/>
            <person name="Min J."/>
            <person name="Huang Y."/>
            <person name="Wu H."/>
            <person name="Li Z."/>
            <person name="Zhang Y."/>
            <person name="Yin Y."/>
            <person name="Song W."/>
            <person name="Jiang J."/>
            <person name="Jackson S.A."/>
            <person name="Wing R.A."/>
            <person name="Wang J."/>
            <person name="Chen M."/>
        </authorList>
    </citation>
    <scope>NUCLEOTIDE SEQUENCE [LARGE SCALE GENOMIC DNA]</scope>
    <source>
        <strain evidence="2">cv. IRGC 101232</strain>
    </source>
</reference>
<organism evidence="2">
    <name type="scientific">Oryza brachyantha</name>
    <name type="common">malo sina</name>
    <dbReference type="NCBI Taxonomy" id="4533"/>
    <lineage>
        <taxon>Eukaryota</taxon>
        <taxon>Viridiplantae</taxon>
        <taxon>Streptophyta</taxon>
        <taxon>Embryophyta</taxon>
        <taxon>Tracheophyta</taxon>
        <taxon>Spermatophyta</taxon>
        <taxon>Magnoliopsida</taxon>
        <taxon>Liliopsida</taxon>
        <taxon>Poales</taxon>
        <taxon>Poaceae</taxon>
        <taxon>BOP clade</taxon>
        <taxon>Oryzoideae</taxon>
        <taxon>Oryzeae</taxon>
        <taxon>Oryzinae</taxon>
        <taxon>Oryza</taxon>
    </lineage>
</organism>
<sequence length="128" mass="13072">MALTMRPERRKRSPRGSTTSTRGTAMAGSAAAASSLPPPLADLGAGENPRRELLDGHLPAASPPPAPVGGGGGGSASGGESTSGDEAGGGGHDEERWGVGFGDIIGGWMKNDAVKRVRPWFPRREDGW</sequence>
<proteinExistence type="predicted"/>
<feature type="compositionally biased region" description="Gly residues" evidence="1">
    <location>
        <begin position="68"/>
        <end position="77"/>
    </location>
</feature>
<evidence type="ECO:0000256" key="1">
    <source>
        <dbReference type="SAM" id="MobiDB-lite"/>
    </source>
</evidence>
<dbReference type="EnsemblPlants" id="OB11G25610.1">
    <property type="protein sequence ID" value="OB11G25610.1"/>
    <property type="gene ID" value="OB11G25610"/>
</dbReference>
<dbReference type="HOGENOM" id="CLU_1963266_0_0_1"/>
<keyword evidence="3" id="KW-1185">Reference proteome</keyword>
<feature type="compositionally biased region" description="Low complexity" evidence="1">
    <location>
        <begin position="15"/>
        <end position="45"/>
    </location>
</feature>
<dbReference type="Proteomes" id="UP000006038">
    <property type="component" value="Chromosome 11"/>
</dbReference>
<feature type="region of interest" description="Disordered" evidence="1">
    <location>
        <begin position="1"/>
        <end position="102"/>
    </location>
</feature>
<dbReference type="AlphaFoldDB" id="J3N9S5"/>
<evidence type="ECO:0000313" key="2">
    <source>
        <dbReference type="EnsemblPlants" id="OB11G25610.1"/>
    </source>
</evidence>
<dbReference type="OMA" id="PRREDGW"/>
<reference evidence="2" key="2">
    <citation type="submission" date="2013-04" db="UniProtKB">
        <authorList>
            <consortium name="EnsemblPlants"/>
        </authorList>
    </citation>
    <scope>IDENTIFICATION</scope>
</reference>
<dbReference type="Gramene" id="OB11G25610.1">
    <property type="protein sequence ID" value="OB11G25610.1"/>
    <property type="gene ID" value="OB11G25610"/>
</dbReference>
<evidence type="ECO:0000313" key="3">
    <source>
        <dbReference type="Proteomes" id="UP000006038"/>
    </source>
</evidence>
<name>J3N9S5_ORYBR</name>
<accession>J3N9S5</accession>